<accession>A0A9Q1KT16</accession>
<dbReference type="CDD" id="cd00293">
    <property type="entry name" value="USP-like"/>
    <property type="match status" value="1"/>
</dbReference>
<evidence type="ECO:0000313" key="2">
    <source>
        <dbReference type="EMBL" id="KAJ8448897.1"/>
    </source>
</evidence>
<protein>
    <recommendedName>
        <fullName evidence="1">UspA domain-containing protein</fullName>
    </recommendedName>
</protein>
<keyword evidence="3" id="KW-1185">Reference proteome</keyword>
<dbReference type="SUPFAM" id="SSF52402">
    <property type="entry name" value="Adenine nucleotide alpha hydrolases-like"/>
    <property type="match status" value="1"/>
</dbReference>
<dbReference type="PANTHER" id="PTHR47000:SF3">
    <property type="entry name" value="ADENINE NUCLEOTIDE ALPHA HYDROLASES-LIKE SUPERFAMILY PROTEIN"/>
    <property type="match status" value="1"/>
</dbReference>
<dbReference type="AlphaFoldDB" id="A0A9Q1KT16"/>
<evidence type="ECO:0000313" key="3">
    <source>
        <dbReference type="Proteomes" id="UP001153076"/>
    </source>
</evidence>
<organism evidence="2 3">
    <name type="scientific">Carnegiea gigantea</name>
    <dbReference type="NCBI Taxonomy" id="171969"/>
    <lineage>
        <taxon>Eukaryota</taxon>
        <taxon>Viridiplantae</taxon>
        <taxon>Streptophyta</taxon>
        <taxon>Embryophyta</taxon>
        <taxon>Tracheophyta</taxon>
        <taxon>Spermatophyta</taxon>
        <taxon>Magnoliopsida</taxon>
        <taxon>eudicotyledons</taxon>
        <taxon>Gunneridae</taxon>
        <taxon>Pentapetalae</taxon>
        <taxon>Caryophyllales</taxon>
        <taxon>Cactineae</taxon>
        <taxon>Cactaceae</taxon>
        <taxon>Cactoideae</taxon>
        <taxon>Echinocereeae</taxon>
        <taxon>Carnegiea</taxon>
    </lineage>
</organism>
<dbReference type="InterPro" id="IPR006016">
    <property type="entry name" value="UspA"/>
</dbReference>
<dbReference type="InterPro" id="IPR014729">
    <property type="entry name" value="Rossmann-like_a/b/a_fold"/>
</dbReference>
<dbReference type="OrthoDB" id="1667873at2759"/>
<dbReference type="EMBL" id="JAKOGI010000026">
    <property type="protein sequence ID" value="KAJ8448897.1"/>
    <property type="molecule type" value="Genomic_DNA"/>
</dbReference>
<feature type="domain" description="UspA" evidence="1">
    <location>
        <begin position="72"/>
        <end position="214"/>
    </location>
</feature>
<comment type="caution">
    <text evidence="2">The sequence shown here is derived from an EMBL/GenBank/DDBJ whole genome shotgun (WGS) entry which is preliminary data.</text>
</comment>
<name>A0A9Q1KT16_9CARY</name>
<dbReference type="PANTHER" id="PTHR47000">
    <property type="entry name" value="ADENINE NUCLEOTIDE ALPHA HYDROLASES-LIKE SUPERFAMILY PROTEIN"/>
    <property type="match status" value="1"/>
</dbReference>
<gene>
    <name evidence="2" type="ORF">Cgig2_030753</name>
</gene>
<evidence type="ECO:0000259" key="1">
    <source>
        <dbReference type="Pfam" id="PF00582"/>
    </source>
</evidence>
<dbReference type="Proteomes" id="UP001153076">
    <property type="component" value="Unassembled WGS sequence"/>
</dbReference>
<proteinExistence type="predicted"/>
<reference evidence="2" key="1">
    <citation type="submission" date="2022-04" db="EMBL/GenBank/DDBJ databases">
        <title>Carnegiea gigantea Genome sequencing and assembly v2.</title>
        <authorList>
            <person name="Copetti D."/>
            <person name="Sanderson M.J."/>
            <person name="Burquez A."/>
            <person name="Wojciechowski M.F."/>
        </authorList>
    </citation>
    <scope>NUCLEOTIDE SEQUENCE</scope>
    <source>
        <strain evidence="2">SGP5-SGP5p</strain>
        <tissue evidence="2">Aerial part</tissue>
    </source>
</reference>
<sequence length="237" mass="26302">MVSVGVRVSGACFRVTRARSPRLQPKPCYDSMKCASQKSECYENDTGLSFSSTETTGSSDDSSTQSESKLSNRIMVVVDWSHEAKGALQWALSHTVQKEDTVILLHLAKPSKSGSSTDAGVNPRVHGLLSSMKSLCEAKKPGVQVEVLALTGKEKGPAIVDQAKKQKATLLVLGHRRRPMAWRLLMRWFGKKRSSQSIVDYCIQNADCMTIAVRRKSRRFGGYLITTKRHKNFWLLA</sequence>
<dbReference type="Gene3D" id="3.40.50.620">
    <property type="entry name" value="HUPs"/>
    <property type="match status" value="1"/>
</dbReference>
<dbReference type="Pfam" id="PF00582">
    <property type="entry name" value="Usp"/>
    <property type="match status" value="1"/>
</dbReference>